<organism evidence="1 2">
    <name type="scientific">Bradyrhizobium guangdongense</name>
    <dbReference type="NCBI Taxonomy" id="1325090"/>
    <lineage>
        <taxon>Bacteria</taxon>
        <taxon>Pseudomonadati</taxon>
        <taxon>Pseudomonadota</taxon>
        <taxon>Alphaproteobacteria</taxon>
        <taxon>Hyphomicrobiales</taxon>
        <taxon>Nitrobacteraceae</taxon>
        <taxon>Bradyrhizobium</taxon>
    </lineage>
</organism>
<dbReference type="EMBL" id="BMHC01000009">
    <property type="protein sequence ID" value="GGI26780.1"/>
    <property type="molecule type" value="Genomic_DNA"/>
</dbReference>
<comment type="caution">
    <text evidence="1">The sequence shown here is derived from an EMBL/GenBank/DDBJ whole genome shotgun (WGS) entry which is preliminary data.</text>
</comment>
<proteinExistence type="predicted"/>
<reference evidence="1" key="2">
    <citation type="submission" date="2022-12" db="EMBL/GenBank/DDBJ databases">
        <authorList>
            <person name="Sun Q."/>
            <person name="Zhou Y."/>
        </authorList>
    </citation>
    <scope>NUCLEOTIDE SEQUENCE</scope>
    <source>
        <strain evidence="1">CGMCC 1.15034</strain>
    </source>
</reference>
<accession>A0AA88B7V1</accession>
<dbReference type="AlphaFoldDB" id="A0AA88B7V1"/>
<sequence>MSRTRQTDPIAHDVRPTCLYGPNVRRRNFCAPQSLDELQSGNGAALIIGTQHDPTENAISQNSGYGKADTISMLFK</sequence>
<evidence type="ECO:0000313" key="2">
    <source>
        <dbReference type="Proteomes" id="UP000625079"/>
    </source>
</evidence>
<gene>
    <name evidence="1" type="ORF">GCM10010987_41090</name>
</gene>
<name>A0AA88B7V1_9BRAD</name>
<evidence type="ECO:0000313" key="1">
    <source>
        <dbReference type="EMBL" id="GGI26780.1"/>
    </source>
</evidence>
<reference evidence="1" key="1">
    <citation type="journal article" date="2014" name="Int. J. Syst. Evol. Microbiol.">
        <title>Complete genome sequence of Corynebacterium casei LMG S-19264T (=DSM 44701T), isolated from a smear-ripened cheese.</title>
        <authorList>
            <consortium name="US DOE Joint Genome Institute (JGI-PGF)"/>
            <person name="Walter F."/>
            <person name="Albersmeier A."/>
            <person name="Kalinowski J."/>
            <person name="Ruckert C."/>
        </authorList>
    </citation>
    <scope>NUCLEOTIDE SEQUENCE</scope>
    <source>
        <strain evidence="1">CGMCC 1.15034</strain>
    </source>
</reference>
<dbReference type="Proteomes" id="UP000625079">
    <property type="component" value="Unassembled WGS sequence"/>
</dbReference>
<protein>
    <submittedName>
        <fullName evidence="1">Uncharacterized protein</fullName>
    </submittedName>
</protein>